<sequence>MPNNRVKTTKALQSKKGKAALAQLHPHSRRAKQICRVALRTDKLSVAKRERKKHEVSRINRLVWFCYALDPSIGSCTLPELHQIVQDFIHRHSAELESERKQRRVGRTKSVAQERIEIDQETEEAEYTTGFVVPDLTCPKSVKLLRQWCEEVSSDPSFLPRLRLIRIFKNDTTTIVEEQKGATESMLMSSNSDIHHTTTNQENQDDDTPELVMGD</sequence>
<dbReference type="STRING" id="747676.F4S6U9"/>
<evidence type="ECO:0000256" key="1">
    <source>
        <dbReference type="ARBA" id="ARBA00034127"/>
    </source>
</evidence>
<dbReference type="RefSeq" id="XP_007417113.1">
    <property type="nucleotide sequence ID" value="XM_007417051.1"/>
</dbReference>
<comment type="similarity">
    <text evidence="1">Belongs to the TMA16 family.</text>
</comment>
<organism evidence="4">
    <name type="scientific">Melampsora larici-populina (strain 98AG31 / pathotype 3-4-7)</name>
    <name type="common">Poplar leaf rust fungus</name>
    <dbReference type="NCBI Taxonomy" id="747676"/>
    <lineage>
        <taxon>Eukaryota</taxon>
        <taxon>Fungi</taxon>
        <taxon>Dikarya</taxon>
        <taxon>Basidiomycota</taxon>
        <taxon>Pucciniomycotina</taxon>
        <taxon>Pucciniomycetes</taxon>
        <taxon>Pucciniales</taxon>
        <taxon>Melampsoraceae</taxon>
        <taxon>Melampsora</taxon>
    </lineage>
</organism>
<evidence type="ECO:0000313" key="3">
    <source>
        <dbReference type="EMBL" id="EGF99639.1"/>
    </source>
</evidence>
<dbReference type="GO" id="GO:0005634">
    <property type="term" value="C:nucleus"/>
    <property type="evidence" value="ECO:0007669"/>
    <property type="project" value="TreeGrafter"/>
</dbReference>
<dbReference type="eggNOG" id="ENOG502RY79">
    <property type="taxonomic scope" value="Eukaryota"/>
</dbReference>
<evidence type="ECO:0008006" key="5">
    <source>
        <dbReference type="Google" id="ProtNLM"/>
    </source>
</evidence>
<evidence type="ECO:0000313" key="4">
    <source>
        <dbReference type="Proteomes" id="UP000001072"/>
    </source>
</evidence>
<evidence type="ECO:0000256" key="2">
    <source>
        <dbReference type="SAM" id="MobiDB-lite"/>
    </source>
</evidence>
<dbReference type="Pfam" id="PF11176">
    <property type="entry name" value="Tma16"/>
    <property type="match status" value="1"/>
</dbReference>
<proteinExistence type="inferred from homology"/>
<name>F4S6U9_MELLP</name>
<dbReference type="PANTHER" id="PTHR13349">
    <property type="entry name" value="TRANSLATION MACHINERY-ASSOCIATED PROTEIN 16"/>
    <property type="match status" value="1"/>
</dbReference>
<dbReference type="PANTHER" id="PTHR13349:SF2">
    <property type="entry name" value="TRANSLATION MACHINERY-ASSOCIATED PROTEIN 16"/>
    <property type="match status" value="1"/>
</dbReference>
<accession>F4S6U9</accession>
<dbReference type="InParanoid" id="F4S6U9"/>
<keyword evidence="4" id="KW-1185">Reference proteome</keyword>
<dbReference type="KEGG" id="mlr:MELLADRAFT_112551"/>
<gene>
    <name evidence="3" type="ORF">MELLADRAFT_112551</name>
</gene>
<protein>
    <recommendedName>
        <fullName evidence="5">Translation machinery-associated protein 16</fullName>
    </recommendedName>
</protein>
<dbReference type="AlphaFoldDB" id="F4S6U9"/>
<feature type="region of interest" description="Disordered" evidence="2">
    <location>
        <begin position="194"/>
        <end position="215"/>
    </location>
</feature>
<dbReference type="VEuPathDB" id="FungiDB:MELLADRAFT_112551"/>
<dbReference type="Proteomes" id="UP000001072">
    <property type="component" value="Unassembled WGS sequence"/>
</dbReference>
<dbReference type="GeneID" id="18924720"/>
<dbReference type="HOGENOM" id="CLU_1278264_0_0_1"/>
<dbReference type="Gene3D" id="1.20.1440.170">
    <property type="entry name" value="Translation machinery-associated protein 16-like"/>
    <property type="match status" value="1"/>
</dbReference>
<reference evidence="4" key="1">
    <citation type="journal article" date="2011" name="Proc. Natl. Acad. Sci. U.S.A.">
        <title>Obligate biotrophy features unraveled by the genomic analysis of rust fungi.</title>
        <authorList>
            <person name="Duplessis S."/>
            <person name="Cuomo C.A."/>
            <person name="Lin Y.-C."/>
            <person name="Aerts A."/>
            <person name="Tisserant E."/>
            <person name="Veneault-Fourrey C."/>
            <person name="Joly D.L."/>
            <person name="Hacquard S."/>
            <person name="Amselem J."/>
            <person name="Cantarel B.L."/>
            <person name="Chiu R."/>
            <person name="Coutinho P.M."/>
            <person name="Feau N."/>
            <person name="Field M."/>
            <person name="Frey P."/>
            <person name="Gelhaye E."/>
            <person name="Goldberg J."/>
            <person name="Grabherr M.G."/>
            <person name="Kodira C.D."/>
            <person name="Kohler A."/>
            <person name="Kuees U."/>
            <person name="Lindquist E.A."/>
            <person name="Lucas S.M."/>
            <person name="Mago R."/>
            <person name="Mauceli E."/>
            <person name="Morin E."/>
            <person name="Murat C."/>
            <person name="Pangilinan J.L."/>
            <person name="Park R."/>
            <person name="Pearson M."/>
            <person name="Quesneville H."/>
            <person name="Rouhier N."/>
            <person name="Sakthikumar S."/>
            <person name="Salamov A.A."/>
            <person name="Schmutz J."/>
            <person name="Selles B."/>
            <person name="Shapiro H."/>
            <person name="Tanguay P."/>
            <person name="Tuskan G.A."/>
            <person name="Henrissat B."/>
            <person name="Van de Peer Y."/>
            <person name="Rouze P."/>
            <person name="Ellis J.G."/>
            <person name="Dodds P.N."/>
            <person name="Schein J.E."/>
            <person name="Zhong S."/>
            <person name="Hamelin R.C."/>
            <person name="Grigoriev I.V."/>
            <person name="Szabo L.J."/>
            <person name="Martin F."/>
        </authorList>
    </citation>
    <scope>NUCLEOTIDE SEQUENCE [LARGE SCALE GENOMIC DNA]</scope>
    <source>
        <strain evidence="4">98AG31 / pathotype 3-4-7</strain>
    </source>
</reference>
<dbReference type="InterPro" id="IPR038356">
    <property type="entry name" value="Tma16_sf"/>
</dbReference>
<dbReference type="OrthoDB" id="270284at2759"/>
<dbReference type="InterPro" id="IPR021346">
    <property type="entry name" value="Tma16"/>
</dbReference>
<dbReference type="EMBL" id="GL883156">
    <property type="protein sequence ID" value="EGF99639.1"/>
    <property type="molecule type" value="Genomic_DNA"/>
</dbReference>